<organism evidence="1">
    <name type="scientific">mine drainage metagenome</name>
    <dbReference type="NCBI Taxonomy" id="410659"/>
    <lineage>
        <taxon>unclassified sequences</taxon>
        <taxon>metagenomes</taxon>
        <taxon>ecological metagenomes</taxon>
    </lineage>
</organism>
<proteinExistence type="predicted"/>
<dbReference type="EMBL" id="CABO01000023">
    <property type="protein sequence ID" value="CBI01739.1"/>
    <property type="molecule type" value="Genomic_DNA"/>
</dbReference>
<dbReference type="AlphaFoldDB" id="E6Q3H8"/>
<comment type="caution">
    <text evidence="1">The sequence shown here is derived from an EMBL/GenBank/DDBJ whole genome shotgun (WGS) entry which is preliminary data.</text>
</comment>
<accession>E6Q3H8</accession>
<protein>
    <submittedName>
        <fullName evidence="1">Uncharacterized protein</fullName>
    </submittedName>
</protein>
<name>E6Q3H8_9ZZZZ</name>
<sequence>MRPRCEELLNGAFGRFEDEPLAPEPPPPHAVSKNANAVIAANPNLGANERFDMRLSFVPTILPDSAVS</sequence>
<gene>
    <name evidence="1" type="ORF">CARN4_2054</name>
</gene>
<reference evidence="1" key="1">
    <citation type="submission" date="2009-10" db="EMBL/GenBank/DDBJ databases">
        <title>Diversity of trophic interactions inside an arsenic-rich microbial ecosystem.</title>
        <authorList>
            <person name="Bertin P.N."/>
            <person name="Heinrich-Salmeron A."/>
            <person name="Pelletier E."/>
            <person name="Goulhen-Chollet F."/>
            <person name="Arsene-Ploetze F."/>
            <person name="Gallien S."/>
            <person name="Calteau A."/>
            <person name="Vallenet D."/>
            <person name="Casiot C."/>
            <person name="Chane-Woon-Ming B."/>
            <person name="Giloteaux L."/>
            <person name="Barakat M."/>
            <person name="Bonnefoy V."/>
            <person name="Bruneel O."/>
            <person name="Chandler M."/>
            <person name="Cleiss J."/>
            <person name="Duran R."/>
            <person name="Elbaz-Poulichet F."/>
            <person name="Fonknechten N."/>
            <person name="Lauga B."/>
            <person name="Mornico D."/>
            <person name="Ortet P."/>
            <person name="Schaeffer C."/>
            <person name="Siguier P."/>
            <person name="Alexander Thil Smith A."/>
            <person name="Van Dorsselaer A."/>
            <person name="Weissenbach J."/>
            <person name="Medigue C."/>
            <person name="Le Paslier D."/>
        </authorList>
    </citation>
    <scope>NUCLEOTIDE SEQUENCE</scope>
</reference>
<evidence type="ECO:0000313" key="1">
    <source>
        <dbReference type="EMBL" id="CBI01739.1"/>
    </source>
</evidence>